<dbReference type="GO" id="GO:0016491">
    <property type="term" value="F:oxidoreductase activity"/>
    <property type="evidence" value="ECO:0007669"/>
    <property type="project" value="UniProtKB-KW"/>
</dbReference>
<dbReference type="SUPFAM" id="SSF48179">
    <property type="entry name" value="6-phosphogluconate dehydrogenase C-terminal domain-like"/>
    <property type="match status" value="1"/>
</dbReference>
<protein>
    <submittedName>
        <fullName evidence="7">3-hydroxyisobutyrate dehydrogenase</fullName>
    </submittedName>
</protein>
<dbReference type="InterPro" id="IPR051265">
    <property type="entry name" value="HIBADH-related_NP60_sf"/>
</dbReference>
<name>A0A066TZT2_9PSEU</name>
<comment type="caution">
    <text evidence="7">The sequence shown here is derived from an EMBL/GenBank/DDBJ whole genome shotgun (WGS) entry which is preliminary data.</text>
</comment>
<proteinExistence type="inferred from homology"/>
<dbReference type="PIRSF" id="PIRSF000103">
    <property type="entry name" value="HIBADH"/>
    <property type="match status" value="1"/>
</dbReference>
<dbReference type="InterPro" id="IPR029154">
    <property type="entry name" value="HIBADH-like_NADP-bd"/>
</dbReference>
<evidence type="ECO:0000259" key="5">
    <source>
        <dbReference type="Pfam" id="PF03446"/>
    </source>
</evidence>
<evidence type="ECO:0000259" key="6">
    <source>
        <dbReference type="Pfam" id="PF14833"/>
    </source>
</evidence>
<dbReference type="Proteomes" id="UP000027345">
    <property type="component" value="Unassembled WGS sequence"/>
</dbReference>
<dbReference type="Pfam" id="PF03446">
    <property type="entry name" value="NAD_binding_2"/>
    <property type="match status" value="1"/>
</dbReference>
<sequence length="291" mass="30378">MTLSRIGVIGLGMMGGGMARALLAAGFEVTAYNRTAAKAAPLAEAGARIVTSPAEAADADVVLLSLADEAAVTQVVFEGLATRLRPGLTIVDTSTVSPAFARDITERLDALGVRRVEACVIGNPKMAASGGLRVFVAGERAWADEVAGVLSALGKDVRYLGGPGSAGVLKLAFNLLLGVQTAGLAEAVAFAESMGVERDLLLDAVDNSGWRSPVLAFRADFMRRRAYRPAAFRTALMHKDLRLATTEAERHGASLPLTSRTAERFEELLSLGRGDDDASSVVELTGAAVRP</sequence>
<keyword evidence="3" id="KW-0520">NAD</keyword>
<evidence type="ECO:0000313" key="8">
    <source>
        <dbReference type="Proteomes" id="UP000027345"/>
    </source>
</evidence>
<evidence type="ECO:0000256" key="2">
    <source>
        <dbReference type="ARBA" id="ARBA00023002"/>
    </source>
</evidence>
<feature type="domain" description="6-phosphogluconate dehydrogenase NADP-binding" evidence="5">
    <location>
        <begin position="5"/>
        <end position="161"/>
    </location>
</feature>
<dbReference type="PANTHER" id="PTHR43580">
    <property type="entry name" value="OXIDOREDUCTASE GLYR1-RELATED"/>
    <property type="match status" value="1"/>
</dbReference>
<accession>A0A066TZT2</accession>
<keyword evidence="8" id="KW-1185">Reference proteome</keyword>
<dbReference type="PANTHER" id="PTHR43580:SF2">
    <property type="entry name" value="CYTOKINE-LIKE NUCLEAR FACTOR N-PAC"/>
    <property type="match status" value="1"/>
</dbReference>
<dbReference type="AlphaFoldDB" id="A0A066TZT2"/>
<dbReference type="RefSeq" id="WP_043782528.1">
    <property type="nucleotide sequence ID" value="NZ_JMQI01000043.1"/>
</dbReference>
<dbReference type="SUPFAM" id="SSF51735">
    <property type="entry name" value="NAD(P)-binding Rossmann-fold domains"/>
    <property type="match status" value="1"/>
</dbReference>
<dbReference type="InterPro" id="IPR006115">
    <property type="entry name" value="6PGDH_NADP-bd"/>
</dbReference>
<dbReference type="Gene3D" id="3.40.50.720">
    <property type="entry name" value="NAD(P)-binding Rossmann-like Domain"/>
    <property type="match status" value="1"/>
</dbReference>
<dbReference type="Pfam" id="PF14833">
    <property type="entry name" value="NAD_binding_11"/>
    <property type="match status" value="1"/>
</dbReference>
<feature type="domain" description="3-hydroxyisobutyrate dehydrogenase-like NAD-binding" evidence="6">
    <location>
        <begin position="164"/>
        <end position="284"/>
    </location>
</feature>
<reference evidence="7 8" key="1">
    <citation type="submission" date="2014-05" db="EMBL/GenBank/DDBJ databases">
        <title>Draft genome sequence of Amycolatopsis rifamycinica DSM 46095.</title>
        <authorList>
            <person name="Lal R."/>
            <person name="Saxena A."/>
            <person name="Kumari R."/>
            <person name="Mukherjee U."/>
            <person name="Singh P."/>
            <person name="Sangwan N."/>
            <person name="Mahato N.K."/>
        </authorList>
    </citation>
    <scope>NUCLEOTIDE SEQUENCE [LARGE SCALE GENOMIC DNA]</scope>
    <source>
        <strain evidence="7 8">DSM 46095</strain>
    </source>
</reference>
<organism evidence="7 8">
    <name type="scientific">Amycolatopsis rifamycinica</name>
    <dbReference type="NCBI Taxonomy" id="287986"/>
    <lineage>
        <taxon>Bacteria</taxon>
        <taxon>Bacillati</taxon>
        <taxon>Actinomycetota</taxon>
        <taxon>Actinomycetes</taxon>
        <taxon>Pseudonocardiales</taxon>
        <taxon>Pseudonocardiaceae</taxon>
        <taxon>Amycolatopsis</taxon>
    </lineage>
</organism>
<gene>
    <name evidence="7" type="ORF">DV20_20630</name>
</gene>
<dbReference type="EMBL" id="JMQI01000043">
    <property type="protein sequence ID" value="KDN20360.1"/>
    <property type="molecule type" value="Genomic_DNA"/>
</dbReference>
<comment type="similarity">
    <text evidence="1">Belongs to the HIBADH-related family.</text>
</comment>
<dbReference type="GO" id="GO:0051287">
    <property type="term" value="F:NAD binding"/>
    <property type="evidence" value="ECO:0007669"/>
    <property type="project" value="InterPro"/>
</dbReference>
<dbReference type="OrthoDB" id="3185659at2"/>
<dbReference type="InterPro" id="IPR036291">
    <property type="entry name" value="NAD(P)-bd_dom_sf"/>
</dbReference>
<dbReference type="STRING" id="287986.DV20_20630"/>
<keyword evidence="2" id="KW-0560">Oxidoreductase</keyword>
<feature type="active site" evidence="4">
    <location>
        <position position="170"/>
    </location>
</feature>
<dbReference type="Gene3D" id="1.10.1040.10">
    <property type="entry name" value="N-(1-d-carboxylethyl)-l-norvaline Dehydrogenase, domain 2"/>
    <property type="match status" value="1"/>
</dbReference>
<dbReference type="GO" id="GO:0050661">
    <property type="term" value="F:NADP binding"/>
    <property type="evidence" value="ECO:0007669"/>
    <property type="project" value="InterPro"/>
</dbReference>
<evidence type="ECO:0000256" key="4">
    <source>
        <dbReference type="PIRSR" id="PIRSR000103-1"/>
    </source>
</evidence>
<evidence type="ECO:0000313" key="7">
    <source>
        <dbReference type="EMBL" id="KDN20360.1"/>
    </source>
</evidence>
<evidence type="ECO:0000256" key="3">
    <source>
        <dbReference type="ARBA" id="ARBA00023027"/>
    </source>
</evidence>
<evidence type="ECO:0000256" key="1">
    <source>
        <dbReference type="ARBA" id="ARBA00009080"/>
    </source>
</evidence>
<dbReference type="InterPro" id="IPR013328">
    <property type="entry name" value="6PGD_dom2"/>
</dbReference>
<dbReference type="InterPro" id="IPR008927">
    <property type="entry name" value="6-PGluconate_DH-like_C_sf"/>
</dbReference>
<dbReference type="InterPro" id="IPR015815">
    <property type="entry name" value="HIBADH-related"/>
</dbReference>
<dbReference type="eggNOG" id="COG2084">
    <property type="taxonomic scope" value="Bacteria"/>
</dbReference>